<sequence length="208" mass="22457">MDLTKLTQMQKDALREIGNIGAGNAATSMSKLVNRKIDMDVPTVNIVSFDEMMERIGGPESIVVALLFRIQGDAPGTVYFIFSIEEAEALIKEITNNDALRLDVNDELAISVIQEAGNIVTGAYLSALGDFTNITMQPSVPYLSIDMAGAILTVGLLEVSQVADYALIIDAKISSSYQVSQIKGNFLFIPDPDSFSKLFKALGVTNDV</sequence>
<reference evidence="4 5" key="1">
    <citation type="submission" date="2024-01" db="EMBL/GenBank/DDBJ databases">
        <title>Survival strategy associated with biotechnological potential of Virgibacillus dokdonensis T4.6 isolated from salt-fermented shrimp paste.</title>
        <authorList>
            <person name="Doan T.V."/>
            <person name="Quach N.T."/>
            <person name="Phi Q.-T."/>
        </authorList>
    </citation>
    <scope>NUCLEOTIDE SEQUENCE [LARGE SCALE GENOMIC DNA]</scope>
    <source>
        <strain evidence="4 5">T4.6</strain>
    </source>
</reference>
<evidence type="ECO:0000256" key="1">
    <source>
        <dbReference type="ARBA" id="ARBA00022500"/>
    </source>
</evidence>
<dbReference type="SUPFAM" id="SSF103039">
    <property type="entry name" value="CheC-like"/>
    <property type="match status" value="1"/>
</dbReference>
<feature type="domain" description="CheC-like protein" evidence="3">
    <location>
        <begin position="109"/>
        <end position="144"/>
    </location>
</feature>
<evidence type="ECO:0000259" key="3">
    <source>
        <dbReference type="Pfam" id="PF04509"/>
    </source>
</evidence>
<keyword evidence="5" id="KW-1185">Reference proteome</keyword>
<dbReference type="InterPro" id="IPR028976">
    <property type="entry name" value="CheC-like_sf"/>
</dbReference>
<feature type="domain" description="CheC-like protein" evidence="3">
    <location>
        <begin position="9"/>
        <end position="46"/>
    </location>
</feature>
<dbReference type="PANTHER" id="PTHR43693">
    <property type="entry name" value="PROTEIN PHOSPHATASE CHEZ"/>
    <property type="match status" value="1"/>
</dbReference>
<evidence type="ECO:0000313" key="5">
    <source>
        <dbReference type="Proteomes" id="UP001356080"/>
    </source>
</evidence>
<dbReference type="InterPro" id="IPR050992">
    <property type="entry name" value="CheZ_family_phosphatases"/>
</dbReference>
<dbReference type="PANTHER" id="PTHR43693:SF1">
    <property type="entry name" value="PROTEIN PHOSPHATASE CHEZ"/>
    <property type="match status" value="1"/>
</dbReference>
<name>A0ABU7VJM7_9BACI</name>
<evidence type="ECO:0000256" key="2">
    <source>
        <dbReference type="ARBA" id="ARBA00022801"/>
    </source>
</evidence>
<dbReference type="RefSeq" id="WP_331805620.1">
    <property type="nucleotide sequence ID" value="NZ_JAZHPM010000024.1"/>
</dbReference>
<organism evidence="4 5">
    <name type="scientific">Virgibacillus dokdonensis</name>
    <dbReference type="NCBI Taxonomy" id="302167"/>
    <lineage>
        <taxon>Bacteria</taxon>
        <taxon>Bacillati</taxon>
        <taxon>Bacillota</taxon>
        <taxon>Bacilli</taxon>
        <taxon>Bacillales</taxon>
        <taxon>Bacillaceae</taxon>
        <taxon>Virgibacillus</taxon>
    </lineage>
</organism>
<comment type="caution">
    <text evidence="4">The sequence shown here is derived from an EMBL/GenBank/DDBJ whole genome shotgun (WGS) entry which is preliminary data.</text>
</comment>
<protein>
    <submittedName>
        <fullName evidence="4">Chemotaxis protein CheC</fullName>
    </submittedName>
</protein>
<dbReference type="Gene3D" id="3.40.1550.10">
    <property type="entry name" value="CheC-like"/>
    <property type="match status" value="1"/>
</dbReference>
<keyword evidence="2" id="KW-0378">Hydrolase</keyword>
<gene>
    <name evidence="4" type="ORF">V2W34_13275</name>
</gene>
<accession>A0ABU7VJM7</accession>
<dbReference type="Proteomes" id="UP001356080">
    <property type="component" value="Unassembled WGS sequence"/>
</dbReference>
<dbReference type="CDD" id="cd17909">
    <property type="entry name" value="CheC_ClassI"/>
    <property type="match status" value="1"/>
</dbReference>
<proteinExistence type="predicted"/>
<dbReference type="InterPro" id="IPR007597">
    <property type="entry name" value="CheC"/>
</dbReference>
<dbReference type="EMBL" id="JAZHPM010000024">
    <property type="protein sequence ID" value="MEF2292966.1"/>
    <property type="molecule type" value="Genomic_DNA"/>
</dbReference>
<dbReference type="Pfam" id="PF04509">
    <property type="entry name" value="CheC"/>
    <property type="match status" value="2"/>
</dbReference>
<keyword evidence="1" id="KW-0145">Chemotaxis</keyword>
<evidence type="ECO:0000313" key="4">
    <source>
        <dbReference type="EMBL" id="MEF2292966.1"/>
    </source>
</evidence>